<accession>A0AAW2RCY0</accession>
<reference evidence="1" key="2">
    <citation type="journal article" date="2024" name="Plant">
        <title>Genomic evolution and insights into agronomic trait innovations of Sesamum species.</title>
        <authorList>
            <person name="Miao H."/>
            <person name="Wang L."/>
            <person name="Qu L."/>
            <person name="Liu H."/>
            <person name="Sun Y."/>
            <person name="Le M."/>
            <person name="Wang Q."/>
            <person name="Wei S."/>
            <person name="Zheng Y."/>
            <person name="Lin W."/>
            <person name="Duan Y."/>
            <person name="Cao H."/>
            <person name="Xiong S."/>
            <person name="Wang X."/>
            <person name="Wei L."/>
            <person name="Li C."/>
            <person name="Ma Q."/>
            <person name="Ju M."/>
            <person name="Zhao R."/>
            <person name="Li G."/>
            <person name="Mu C."/>
            <person name="Tian Q."/>
            <person name="Mei H."/>
            <person name="Zhang T."/>
            <person name="Gao T."/>
            <person name="Zhang H."/>
        </authorList>
    </citation>
    <scope>NUCLEOTIDE SEQUENCE</scope>
    <source>
        <strain evidence="1">G02</strain>
    </source>
</reference>
<dbReference type="InterPro" id="IPR037176">
    <property type="entry name" value="Osmotin/thaumatin-like_sf"/>
</dbReference>
<protein>
    <recommendedName>
        <fullName evidence="2">Prolamin-like domain-containing protein</fullName>
    </recommendedName>
</protein>
<evidence type="ECO:0008006" key="2">
    <source>
        <dbReference type="Google" id="ProtNLM"/>
    </source>
</evidence>
<proteinExistence type="predicted"/>
<reference evidence="1" key="1">
    <citation type="submission" date="2020-06" db="EMBL/GenBank/DDBJ databases">
        <authorList>
            <person name="Li T."/>
            <person name="Hu X."/>
            <person name="Zhang T."/>
            <person name="Song X."/>
            <person name="Zhang H."/>
            <person name="Dai N."/>
            <person name="Sheng W."/>
            <person name="Hou X."/>
            <person name="Wei L."/>
        </authorList>
    </citation>
    <scope>NUCLEOTIDE SEQUENCE</scope>
    <source>
        <strain evidence="1">G02</strain>
        <tissue evidence="1">Leaf</tissue>
    </source>
</reference>
<dbReference type="Pfam" id="PF00314">
    <property type="entry name" value="Thaumatin"/>
    <property type="match status" value="1"/>
</dbReference>
<dbReference type="AlphaFoldDB" id="A0AAW2RCY0"/>
<sequence length="78" mass="8569">MEGCLKYLKATCPVEQQVIVCKSVSLAFDLDLFCCGNAYRRLEKCMPSFYSETVKGCVYGVSLSLAMPPTLVNCASDE</sequence>
<gene>
    <name evidence="1" type="ORF">Sradi_3055600</name>
</gene>
<evidence type="ECO:0000313" key="1">
    <source>
        <dbReference type="EMBL" id="KAL0377501.1"/>
    </source>
</evidence>
<comment type="caution">
    <text evidence="1">The sequence shown here is derived from an EMBL/GenBank/DDBJ whole genome shotgun (WGS) entry which is preliminary data.</text>
</comment>
<dbReference type="EMBL" id="JACGWJ010000013">
    <property type="protein sequence ID" value="KAL0377501.1"/>
    <property type="molecule type" value="Genomic_DNA"/>
</dbReference>
<name>A0AAW2RCY0_SESRA</name>
<organism evidence="1">
    <name type="scientific">Sesamum radiatum</name>
    <name type="common">Black benniseed</name>
    <dbReference type="NCBI Taxonomy" id="300843"/>
    <lineage>
        <taxon>Eukaryota</taxon>
        <taxon>Viridiplantae</taxon>
        <taxon>Streptophyta</taxon>
        <taxon>Embryophyta</taxon>
        <taxon>Tracheophyta</taxon>
        <taxon>Spermatophyta</taxon>
        <taxon>Magnoliopsida</taxon>
        <taxon>eudicotyledons</taxon>
        <taxon>Gunneridae</taxon>
        <taxon>Pentapetalae</taxon>
        <taxon>asterids</taxon>
        <taxon>lamiids</taxon>
        <taxon>Lamiales</taxon>
        <taxon>Pedaliaceae</taxon>
        <taxon>Sesamum</taxon>
    </lineage>
</organism>
<dbReference type="InterPro" id="IPR001938">
    <property type="entry name" value="Thaumatin"/>
</dbReference>
<dbReference type="SUPFAM" id="SSF49870">
    <property type="entry name" value="Osmotin, thaumatin-like protein"/>
    <property type="match status" value="1"/>
</dbReference>